<dbReference type="PROSITE" id="PS51372">
    <property type="entry name" value="PRD_2"/>
    <property type="match status" value="2"/>
</dbReference>
<dbReference type="Gene3D" id="3.40.50.300">
    <property type="entry name" value="P-loop containing nucleotide triphosphate hydrolases"/>
    <property type="match status" value="1"/>
</dbReference>
<feature type="domain" description="PRD" evidence="9">
    <location>
        <begin position="788"/>
        <end position="891"/>
    </location>
</feature>
<evidence type="ECO:0000256" key="4">
    <source>
        <dbReference type="ARBA" id="ARBA00022777"/>
    </source>
</evidence>
<dbReference type="AlphaFoldDB" id="A0A1X6WLX8"/>
<dbReference type="CDD" id="cd00009">
    <property type="entry name" value="AAA"/>
    <property type="match status" value="1"/>
</dbReference>
<name>A0A1X6WLX8_9ENTE</name>
<keyword evidence="4" id="KW-0418">Kinase</keyword>
<dbReference type="CDD" id="cd00006">
    <property type="entry name" value="PTS_IIA_man"/>
    <property type="match status" value="1"/>
</dbReference>
<dbReference type="InterPro" id="IPR033887">
    <property type="entry name" value="PTS_IIA_man"/>
</dbReference>
<evidence type="ECO:0000313" key="11">
    <source>
        <dbReference type="Proteomes" id="UP000195918"/>
    </source>
</evidence>
<keyword evidence="3" id="KW-0547">Nucleotide-binding</keyword>
<dbReference type="Gene3D" id="3.40.50.510">
    <property type="entry name" value="Phosphotransferase system, mannose-type IIA component"/>
    <property type="match status" value="1"/>
</dbReference>
<dbReference type="InterPro" id="IPR027417">
    <property type="entry name" value="P-loop_NTPase"/>
</dbReference>
<keyword evidence="6" id="KW-0238">DNA-binding</keyword>
<dbReference type="Gene3D" id="1.10.10.10">
    <property type="entry name" value="Winged helix-like DNA-binding domain superfamily/Winged helix DNA-binding domain"/>
    <property type="match status" value="1"/>
</dbReference>
<protein>
    <recommendedName>
        <fullName evidence="1">DNA translocase FtsK</fullName>
    </recommendedName>
</protein>
<evidence type="ECO:0000256" key="3">
    <source>
        <dbReference type="ARBA" id="ARBA00022741"/>
    </source>
</evidence>
<dbReference type="SUPFAM" id="SSF52540">
    <property type="entry name" value="P-loop containing nucleoside triphosphate hydrolases"/>
    <property type="match status" value="1"/>
</dbReference>
<evidence type="ECO:0000256" key="5">
    <source>
        <dbReference type="ARBA" id="ARBA00022840"/>
    </source>
</evidence>
<dbReference type="SMART" id="SM00382">
    <property type="entry name" value="AAA"/>
    <property type="match status" value="1"/>
</dbReference>
<dbReference type="InterPro" id="IPR036662">
    <property type="entry name" value="PTS_EIIA_man-typ_sf"/>
</dbReference>
<reference evidence="11" key="1">
    <citation type="submission" date="2017-02" db="EMBL/GenBank/DDBJ databases">
        <authorList>
            <person name="Dridi B."/>
        </authorList>
    </citation>
    <scope>NUCLEOTIDE SEQUENCE [LARGE SCALE GENOMIC DNA]</scope>
    <source>
        <strain evidence="11">bH819</strain>
    </source>
</reference>
<dbReference type="PROSITE" id="PS51096">
    <property type="entry name" value="PTS_EIIA_TYPE_4"/>
    <property type="match status" value="1"/>
</dbReference>
<evidence type="ECO:0000259" key="8">
    <source>
        <dbReference type="PROSITE" id="PS51096"/>
    </source>
</evidence>
<dbReference type="SUPFAM" id="SSF46785">
    <property type="entry name" value="Winged helix' DNA-binding domain"/>
    <property type="match status" value="1"/>
</dbReference>
<evidence type="ECO:0000313" key="10">
    <source>
        <dbReference type="EMBL" id="SLM85275.1"/>
    </source>
</evidence>
<dbReference type="SUPFAM" id="SSF63520">
    <property type="entry name" value="PTS-regulatory domain, PRD"/>
    <property type="match status" value="2"/>
</dbReference>
<dbReference type="InterPro" id="IPR036634">
    <property type="entry name" value="PRD_sf"/>
</dbReference>
<evidence type="ECO:0000256" key="1">
    <source>
        <dbReference type="ARBA" id="ARBA00020887"/>
    </source>
</evidence>
<dbReference type="Proteomes" id="UP000195918">
    <property type="component" value="Unassembled WGS sequence"/>
</dbReference>
<evidence type="ECO:0000259" key="9">
    <source>
        <dbReference type="PROSITE" id="PS51372"/>
    </source>
</evidence>
<gene>
    <name evidence="10" type="ORF">FM121_04205</name>
</gene>
<feature type="domain" description="Sigma-54 factor interaction" evidence="7">
    <location>
        <begin position="78"/>
        <end position="311"/>
    </location>
</feature>
<dbReference type="InterPro" id="IPR025943">
    <property type="entry name" value="Sigma_54_int_dom_ATP-bd_2"/>
</dbReference>
<dbReference type="SUPFAM" id="SSF53062">
    <property type="entry name" value="PTS system fructose IIA component-like"/>
    <property type="match status" value="1"/>
</dbReference>
<keyword evidence="11" id="KW-1185">Reference proteome</keyword>
<dbReference type="GO" id="GO:0009401">
    <property type="term" value="P:phosphoenolpyruvate-dependent sugar phosphotransferase system"/>
    <property type="evidence" value="ECO:0007669"/>
    <property type="project" value="InterPro"/>
</dbReference>
<dbReference type="GO" id="GO:0003677">
    <property type="term" value="F:DNA binding"/>
    <property type="evidence" value="ECO:0007669"/>
    <property type="project" value="UniProtKB-KW"/>
</dbReference>
<feature type="domain" description="PRD" evidence="9">
    <location>
        <begin position="431"/>
        <end position="536"/>
    </location>
</feature>
<dbReference type="RefSeq" id="WP_086950915.1">
    <property type="nucleotide sequence ID" value="NZ_FWFD01000008.1"/>
</dbReference>
<evidence type="ECO:0000256" key="2">
    <source>
        <dbReference type="ARBA" id="ARBA00022679"/>
    </source>
</evidence>
<dbReference type="InterPro" id="IPR004701">
    <property type="entry name" value="PTS_EIIA_man-typ"/>
</dbReference>
<dbReference type="PANTHER" id="PTHR32071:SF38">
    <property type="entry name" value="PSP OPERON TRANSCRIPTIONAL ACTIVATOR"/>
    <property type="match status" value="1"/>
</dbReference>
<keyword evidence="2" id="KW-0808">Transferase</keyword>
<dbReference type="PROSITE" id="PS50045">
    <property type="entry name" value="SIGMA54_INTERACT_4"/>
    <property type="match status" value="1"/>
</dbReference>
<proteinExistence type="predicted"/>
<keyword evidence="5" id="KW-0067">ATP-binding</keyword>
<dbReference type="CDD" id="cd00090">
    <property type="entry name" value="HTH_ARSR"/>
    <property type="match status" value="1"/>
</dbReference>
<dbReference type="InterPro" id="IPR036390">
    <property type="entry name" value="WH_DNA-bd_sf"/>
</dbReference>
<organism evidence="10 11">
    <name type="scientific">Vagococcus fluvialis bH819</name>
    <dbReference type="NCBI Taxonomy" id="1255619"/>
    <lineage>
        <taxon>Bacteria</taxon>
        <taxon>Bacillati</taxon>
        <taxon>Bacillota</taxon>
        <taxon>Bacilli</taxon>
        <taxon>Lactobacillales</taxon>
        <taxon>Enterococcaceae</taxon>
        <taxon>Vagococcus</taxon>
    </lineage>
</organism>
<dbReference type="GO" id="GO:0016301">
    <property type="term" value="F:kinase activity"/>
    <property type="evidence" value="ECO:0007669"/>
    <property type="project" value="UniProtKB-KW"/>
</dbReference>
<dbReference type="PANTHER" id="PTHR32071">
    <property type="entry name" value="TRANSCRIPTIONAL REGULATORY PROTEIN"/>
    <property type="match status" value="1"/>
</dbReference>
<dbReference type="OrthoDB" id="9771372at2"/>
<dbReference type="InterPro" id="IPR003593">
    <property type="entry name" value="AAA+_ATPase"/>
</dbReference>
<dbReference type="InterPro" id="IPR011991">
    <property type="entry name" value="ArsR-like_HTH"/>
</dbReference>
<dbReference type="InterPro" id="IPR036388">
    <property type="entry name" value="WH-like_DNA-bd_sf"/>
</dbReference>
<feature type="domain" description="PTS EIIA type-4" evidence="8">
    <location>
        <begin position="540"/>
        <end position="665"/>
    </location>
</feature>
<dbReference type="Pfam" id="PF00874">
    <property type="entry name" value="PRD"/>
    <property type="match status" value="2"/>
</dbReference>
<dbReference type="InterPro" id="IPR011608">
    <property type="entry name" value="PRD"/>
</dbReference>
<dbReference type="Pfam" id="PF00158">
    <property type="entry name" value="Sigma54_activat"/>
    <property type="match status" value="1"/>
</dbReference>
<sequence length="891" mass="101528">MSSRKNQIFNILQEAKEPLSALVIAEQLDLERSNVSRHLSELFKENKIERIDGRPVLYAVVRTKKESKNLNLVSFDNLVGKEESLKLSIQQAKAAMLYPPRGLHTILFGESGTGKSLFAECMYEFGLSSESMEKDAPFISFNCADYAQTPQLLFSHIFGVKKGAFTGADVDSPGLISKADGGILFLDEIHRLPPEGQEMLFTFIDKGTYRPLGESSKTYSASVQIIGATTESTDIFLATFNRRIPMSITLPSLDTRTLDERFEIITLFLTQEAGRLNNRIVVDRDVILAFMLYSTEGNIGQVKRDLKLICAKAFLHYRTNDTDHLSVGVNDLPLQVQKGLLKIKDLGDRIDRFFESSITSLTFKPGSDQVVWTQDKTQEMDVYSTIDDKVLSLSKVELEEINLEGLIEKNLNQYFEVYVNELSRNDIHKELIDPKIWHLTDRLYDIAEEKLKRRFNERTRFTFSMHLQSTIERIKNEKMIVHPDLNGIRKKYLAEFQVAIELSSLIEKEFLIDIPFDEIGFITMFLTLDISDDIEKQENKVKVFLLMHGKSTASSMLDAVQDLLDVESGVAFNMPLTMEVTTMYEQVKNYVLQNKEDLSSGVLILTDMGSLNTFSHMLMKETGITTKTISMVSTLVVLESVRMASVGRSLKEIYQNIQLSFETAVHSQFKQVTSLKKAVVVTCFTGEGVANRLAERIKPVLESDEITIIQMQFLEKMAFRNRMDELMDTYEIKAIVGTVDIDYQNVPFFSAYDIFKDDQLTKLRQLVYKEISVEELSQSLDGAIKSVSSLHELLDEVKEITGKIETELSLVLEPGVDMGILLHISFLVDSLLTGKHQRLFNELSAFKKNNRYEMDIVKMNILVLEKKYQIKVPSDEIAYITEMYLKNKIEN</sequence>
<dbReference type="Gene3D" id="1.10.1790.10">
    <property type="entry name" value="PRD domain"/>
    <property type="match status" value="2"/>
</dbReference>
<dbReference type="InterPro" id="IPR002078">
    <property type="entry name" value="Sigma_54_int"/>
</dbReference>
<dbReference type="GO" id="GO:0005524">
    <property type="term" value="F:ATP binding"/>
    <property type="evidence" value="ECO:0007669"/>
    <property type="project" value="UniProtKB-KW"/>
</dbReference>
<evidence type="ECO:0000259" key="7">
    <source>
        <dbReference type="PROSITE" id="PS50045"/>
    </source>
</evidence>
<dbReference type="GO" id="GO:0006355">
    <property type="term" value="P:regulation of DNA-templated transcription"/>
    <property type="evidence" value="ECO:0007669"/>
    <property type="project" value="InterPro"/>
</dbReference>
<dbReference type="Pfam" id="PF03610">
    <property type="entry name" value="EIIA-man"/>
    <property type="match status" value="1"/>
</dbReference>
<evidence type="ECO:0000256" key="6">
    <source>
        <dbReference type="ARBA" id="ARBA00023125"/>
    </source>
</evidence>
<dbReference type="PROSITE" id="PS00676">
    <property type="entry name" value="SIGMA54_INTERACT_2"/>
    <property type="match status" value="1"/>
</dbReference>
<dbReference type="GO" id="GO:0016020">
    <property type="term" value="C:membrane"/>
    <property type="evidence" value="ECO:0007669"/>
    <property type="project" value="InterPro"/>
</dbReference>
<accession>A0A1X6WLX8</accession>
<dbReference type="EMBL" id="FWFD01000008">
    <property type="protein sequence ID" value="SLM85275.1"/>
    <property type="molecule type" value="Genomic_DNA"/>
</dbReference>